<dbReference type="Gene3D" id="3.30.2010.10">
    <property type="entry name" value="Metalloproteases ('zincins'), catalytic domain"/>
    <property type="match status" value="1"/>
</dbReference>
<evidence type="ECO:0000259" key="1">
    <source>
        <dbReference type="Pfam" id="PF01863"/>
    </source>
</evidence>
<dbReference type="PANTHER" id="PTHR30399">
    <property type="entry name" value="UNCHARACTERIZED PROTEIN YGJP"/>
    <property type="match status" value="1"/>
</dbReference>
<evidence type="ECO:0000313" key="3">
    <source>
        <dbReference type="Proteomes" id="UP000029736"/>
    </source>
</evidence>
<proteinExistence type="predicted"/>
<dbReference type="AlphaFoldDB" id="A0A098S6X4"/>
<dbReference type="InterPro" id="IPR002725">
    <property type="entry name" value="YgjP-like_metallopeptidase"/>
</dbReference>
<evidence type="ECO:0000313" key="2">
    <source>
        <dbReference type="EMBL" id="KGE86857.1"/>
    </source>
</evidence>
<dbReference type="Proteomes" id="UP000029736">
    <property type="component" value="Unassembled WGS sequence"/>
</dbReference>
<dbReference type="GO" id="GO:0016787">
    <property type="term" value="F:hydrolase activity"/>
    <property type="evidence" value="ECO:0007669"/>
    <property type="project" value="UniProtKB-KW"/>
</dbReference>
<dbReference type="RefSeq" id="WP_044223351.1">
    <property type="nucleotide sequence ID" value="NZ_JBKAGJ010000009.1"/>
</dbReference>
<dbReference type="STRING" id="1524460.IX84_17475"/>
<protein>
    <submittedName>
        <fullName evidence="2">Metal-dependent hydrolase</fullName>
    </submittedName>
</protein>
<keyword evidence="2" id="KW-0378">Hydrolase</keyword>
<dbReference type="CDD" id="cd07344">
    <property type="entry name" value="M48_yhfN_like"/>
    <property type="match status" value="1"/>
</dbReference>
<dbReference type="PANTHER" id="PTHR30399:SF1">
    <property type="entry name" value="UTP PYROPHOSPHATASE"/>
    <property type="match status" value="1"/>
</dbReference>
<gene>
    <name evidence="2" type="ORF">IX84_17475</name>
</gene>
<dbReference type="Pfam" id="PF01863">
    <property type="entry name" value="YgjP-like"/>
    <property type="match status" value="1"/>
</dbReference>
<keyword evidence="3" id="KW-1185">Reference proteome</keyword>
<organism evidence="2 3">
    <name type="scientific">Phaeodactylibacter xiamenensis</name>
    <dbReference type="NCBI Taxonomy" id="1524460"/>
    <lineage>
        <taxon>Bacteria</taxon>
        <taxon>Pseudomonadati</taxon>
        <taxon>Bacteroidota</taxon>
        <taxon>Saprospiria</taxon>
        <taxon>Saprospirales</taxon>
        <taxon>Haliscomenobacteraceae</taxon>
        <taxon>Phaeodactylibacter</taxon>
    </lineage>
</organism>
<sequence>MSIEQGEHCIAFGSETIAFSLTYQERKTLGITVHPDRSVSVKAPTGAEWEKIESKIRKRAPWILKQQSYFLSFEPRTPPRRYVSGESHLYLGRQYRLKVYERPGEASVKLKRGFLEVFTPDKNDTERLVKAWYKKRAEIQFPAIAEKWVQRFEKYKVSPTSTVIKWMDKRWGSCTPAGKIILNVELVKAPKGCISYVVLHELCHLLHPNHSAAFYELQTREMPDWRRWKERLEGVLA</sequence>
<dbReference type="InterPro" id="IPR053136">
    <property type="entry name" value="UTP_pyrophosphatase-like"/>
</dbReference>
<dbReference type="OrthoDB" id="9811177at2"/>
<accession>A0A098S6X4</accession>
<name>A0A098S6X4_9BACT</name>
<reference evidence="2 3" key="1">
    <citation type="journal article" date="2014" name="Int. J. Syst. Evol. Microbiol.">
        <title>Phaeodactylibacter xiamenensis gen. nov., sp. nov., a member of the family Saprospiraceae isolated from the marine alga Phaeodactylum tricornutum.</title>
        <authorList>
            <person name="Chen Z.Jr."/>
            <person name="Lei X."/>
            <person name="Lai Q."/>
            <person name="Li Y."/>
            <person name="Zhang B."/>
            <person name="Zhang J."/>
            <person name="Zhang H."/>
            <person name="Yang L."/>
            <person name="Zheng W."/>
            <person name="Tian Y."/>
            <person name="Yu Z."/>
            <person name="Xu H.Jr."/>
            <person name="Zheng T."/>
        </authorList>
    </citation>
    <scope>NUCLEOTIDE SEQUENCE [LARGE SCALE GENOMIC DNA]</scope>
    <source>
        <strain evidence="2 3">KD52</strain>
    </source>
</reference>
<dbReference type="EMBL" id="JPOS01000039">
    <property type="protein sequence ID" value="KGE86857.1"/>
    <property type="molecule type" value="Genomic_DNA"/>
</dbReference>
<comment type="caution">
    <text evidence="2">The sequence shown here is derived from an EMBL/GenBank/DDBJ whole genome shotgun (WGS) entry which is preliminary data.</text>
</comment>
<feature type="domain" description="YgjP-like metallopeptidase" evidence="1">
    <location>
        <begin position="27"/>
        <end position="233"/>
    </location>
</feature>